<keyword evidence="2" id="KW-0472">Membrane</keyword>
<feature type="transmembrane region" description="Helical" evidence="2">
    <location>
        <begin position="300"/>
        <end position="327"/>
    </location>
</feature>
<comment type="caution">
    <text evidence="3">The sequence shown here is derived from an EMBL/GenBank/DDBJ whole genome shotgun (WGS) entry which is preliminary data.</text>
</comment>
<dbReference type="EMBL" id="JAGRRH010000004">
    <property type="protein sequence ID" value="KAG7371007.1"/>
    <property type="molecule type" value="Genomic_DNA"/>
</dbReference>
<gene>
    <name evidence="3" type="ORF">IV203_019577</name>
</gene>
<evidence type="ECO:0000256" key="1">
    <source>
        <dbReference type="SAM" id="MobiDB-lite"/>
    </source>
</evidence>
<reference evidence="3" key="2">
    <citation type="submission" date="2021-04" db="EMBL/GenBank/DDBJ databases">
        <authorList>
            <person name="Podell S."/>
        </authorList>
    </citation>
    <scope>NUCLEOTIDE SEQUENCE</scope>
    <source>
        <strain evidence="3">Hildebrandi</strain>
    </source>
</reference>
<protein>
    <submittedName>
        <fullName evidence="3">Uncharacterized protein</fullName>
    </submittedName>
</protein>
<feature type="region of interest" description="Disordered" evidence="1">
    <location>
        <begin position="41"/>
        <end position="79"/>
    </location>
</feature>
<organism evidence="3 4">
    <name type="scientific">Nitzschia inconspicua</name>
    <dbReference type="NCBI Taxonomy" id="303405"/>
    <lineage>
        <taxon>Eukaryota</taxon>
        <taxon>Sar</taxon>
        <taxon>Stramenopiles</taxon>
        <taxon>Ochrophyta</taxon>
        <taxon>Bacillariophyta</taxon>
        <taxon>Bacillariophyceae</taxon>
        <taxon>Bacillariophycidae</taxon>
        <taxon>Bacillariales</taxon>
        <taxon>Bacillariaceae</taxon>
        <taxon>Nitzschia</taxon>
    </lineage>
</organism>
<feature type="compositionally biased region" description="Low complexity" evidence="1">
    <location>
        <begin position="62"/>
        <end position="79"/>
    </location>
</feature>
<feature type="region of interest" description="Disordered" evidence="1">
    <location>
        <begin position="1"/>
        <end position="21"/>
    </location>
</feature>
<sequence length="338" mass="38871">MNCFHPPKTLLPKKQQHQWSPAPHCLATPMKFGAQINDNGSEKIGDDWEEENTVSKKEESTTETTTTTTTTTLKTTRTESSQPPWVSQLFTLLVDWSNADTKWMNVLEGWKESISLVNPTKETNKDQNNSNNSFKKTFPNQTIVDAWKESWLVKEENVPDIGDHIWRYLIGDWSKLRRNYILLSAIRAVCVAVLAWDCVAMILTSLTVSGLWAWTSWTQPTILSWQQVVWYPIQQYQKVLFSQPYRILILQIDPIVFVLKALGTLVLVPYYENLVCTVESICFSREHRARYPLISRLQGLLGSFFLVFGLIQILTIMGIYVGTWFGFAKQWLIPTSKA</sequence>
<feature type="transmembrane region" description="Helical" evidence="2">
    <location>
        <begin position="180"/>
        <end position="205"/>
    </location>
</feature>
<evidence type="ECO:0000313" key="4">
    <source>
        <dbReference type="Proteomes" id="UP000693970"/>
    </source>
</evidence>
<evidence type="ECO:0000313" key="3">
    <source>
        <dbReference type="EMBL" id="KAG7371007.1"/>
    </source>
</evidence>
<reference evidence="3" key="1">
    <citation type="journal article" date="2021" name="Sci. Rep.">
        <title>Diploid genomic architecture of Nitzschia inconspicua, an elite biomass production diatom.</title>
        <authorList>
            <person name="Oliver A."/>
            <person name="Podell S."/>
            <person name="Pinowska A."/>
            <person name="Traller J.C."/>
            <person name="Smith S.R."/>
            <person name="McClure R."/>
            <person name="Beliaev A."/>
            <person name="Bohutskyi P."/>
            <person name="Hill E.A."/>
            <person name="Rabines A."/>
            <person name="Zheng H."/>
            <person name="Allen L.Z."/>
            <person name="Kuo A."/>
            <person name="Grigoriev I.V."/>
            <person name="Allen A.E."/>
            <person name="Hazlebeck D."/>
            <person name="Allen E.E."/>
        </authorList>
    </citation>
    <scope>NUCLEOTIDE SEQUENCE</scope>
    <source>
        <strain evidence="3">Hildebrandi</strain>
    </source>
</reference>
<keyword evidence="2" id="KW-1133">Transmembrane helix</keyword>
<accession>A0A9K3Q4F2</accession>
<dbReference type="AlphaFoldDB" id="A0A9K3Q4F2"/>
<dbReference type="Proteomes" id="UP000693970">
    <property type="component" value="Unassembled WGS sequence"/>
</dbReference>
<keyword evidence="2" id="KW-0812">Transmembrane</keyword>
<proteinExistence type="predicted"/>
<keyword evidence="4" id="KW-1185">Reference proteome</keyword>
<feature type="transmembrane region" description="Helical" evidence="2">
    <location>
        <begin position="245"/>
        <end position="271"/>
    </location>
</feature>
<evidence type="ECO:0000256" key="2">
    <source>
        <dbReference type="SAM" id="Phobius"/>
    </source>
</evidence>
<name>A0A9K3Q4F2_9STRA</name>